<dbReference type="FunFam" id="3.30.565.10:FF:000006">
    <property type="entry name" value="Sensor histidine kinase WalK"/>
    <property type="match status" value="1"/>
</dbReference>
<dbReference type="SUPFAM" id="SSF47384">
    <property type="entry name" value="Homodimeric domain of signal transducing histidine kinase"/>
    <property type="match status" value="1"/>
</dbReference>
<evidence type="ECO:0000256" key="1">
    <source>
        <dbReference type="ARBA" id="ARBA00000085"/>
    </source>
</evidence>
<dbReference type="InterPro" id="IPR005467">
    <property type="entry name" value="His_kinase_dom"/>
</dbReference>
<dbReference type="InterPro" id="IPR004358">
    <property type="entry name" value="Sig_transdc_His_kin-like_C"/>
</dbReference>
<keyword evidence="10" id="KW-0472">Membrane</keyword>
<evidence type="ECO:0000256" key="8">
    <source>
        <dbReference type="ARBA" id="ARBA00022989"/>
    </source>
</evidence>
<evidence type="ECO:0000256" key="3">
    <source>
        <dbReference type="ARBA" id="ARBA00012438"/>
    </source>
</evidence>
<dbReference type="Gene3D" id="6.10.340.10">
    <property type="match status" value="1"/>
</dbReference>
<dbReference type="InterPro" id="IPR003660">
    <property type="entry name" value="HAMP_dom"/>
</dbReference>
<sequence>MGRETAAGPGAEVPGAAVPAWRSLLLRLLALAVAVSVCSITATAWVVVRSTAVAIRQEQGQALSEDARTYDALVGYAADHRSWDGVTATVAALSRSTGHRIVLRDGERTLADSAPLPSTPFVPPRDPTAVIDPLAVDPQLLPAGAREGGVDARVVGPYRLSAAERSRLRTTAQQVVECLREHPQVTARAVVGAGGRPVLETSAAAAAANRCGAAVLNATMPSEQRALDALGALVTDCLARRGFAGVTVLLDGSWKPAGAVSRTSAAPAPDKDVRDCVAGSRVEQLRPYVAPVAQLYVSGPADRTASTFLDLSASNKLRIAWGAALVLLVTVTVTALAGVRLVRPLRRLTAAAQRMEAGDVSARVEVTGRDEIARLSAAFNSMSRRREQLETARKAMVSDVAHELRTPLSNIRGWLEAVEDGIVSADEKVVASVLEEALLLQHLVDDLRDLSAAEAGELRLTKAPLTVADVLSQAAEAHRPDARASGVRVLVAADPRCTVVADPVRLRQAVGNLVSNAVRHTAEGGTVRLSAAVEQADSGLAGPERVRIEVCDTGSGIAPEDLPHVFDRFWRAEKSRSRRSGGSGLGLAIVRQLVEAHGGTVEAHSTVGVGSTFVLRFPRESAAS</sequence>
<dbReference type="GO" id="GO:0005886">
    <property type="term" value="C:plasma membrane"/>
    <property type="evidence" value="ECO:0007669"/>
    <property type="project" value="UniProtKB-SubCell"/>
</dbReference>
<reference evidence="13" key="2">
    <citation type="journal article" date="2012" name="Can. J. Microbiol.">
        <title>A comparison of the clavam biosynthetic gene clusters in Streptomyces antibioticus Tu1718 and Streptomyces clavuligerus.</title>
        <authorList>
            <person name="Goomeshi Nobary S."/>
            <person name="Jensen S.E."/>
        </authorList>
    </citation>
    <scope>NUCLEOTIDE SEQUENCE</scope>
    <source>
        <strain evidence="13">Tu 1718</strain>
    </source>
</reference>
<dbReference type="SMART" id="SM00388">
    <property type="entry name" value="HisKA"/>
    <property type="match status" value="1"/>
</dbReference>
<dbReference type="Gene3D" id="3.30.565.10">
    <property type="entry name" value="Histidine kinase-like ATPase, C-terminal domain"/>
    <property type="match status" value="1"/>
</dbReference>
<dbReference type="InterPro" id="IPR003661">
    <property type="entry name" value="HisK_dim/P_dom"/>
</dbReference>
<dbReference type="PROSITE" id="PS50109">
    <property type="entry name" value="HIS_KIN"/>
    <property type="match status" value="1"/>
</dbReference>
<proteinExistence type="predicted"/>
<evidence type="ECO:0000256" key="5">
    <source>
        <dbReference type="ARBA" id="ARBA00022679"/>
    </source>
</evidence>
<keyword evidence="8 10" id="KW-1133">Transmembrane helix</keyword>
<dbReference type="CDD" id="cd06225">
    <property type="entry name" value="HAMP"/>
    <property type="match status" value="1"/>
</dbReference>
<feature type="domain" description="HAMP" evidence="12">
    <location>
        <begin position="339"/>
        <end position="391"/>
    </location>
</feature>
<comment type="catalytic activity">
    <reaction evidence="1">
        <text>ATP + protein L-histidine = ADP + protein N-phospho-L-histidine.</text>
        <dbReference type="EC" id="2.7.13.3"/>
    </reaction>
</comment>
<dbReference type="EC" id="2.7.13.3" evidence="3"/>
<dbReference type="SUPFAM" id="SSF55874">
    <property type="entry name" value="ATPase domain of HSP90 chaperone/DNA topoisomerase II/histidine kinase"/>
    <property type="match status" value="1"/>
</dbReference>
<evidence type="ECO:0000256" key="9">
    <source>
        <dbReference type="ARBA" id="ARBA00023012"/>
    </source>
</evidence>
<dbReference type="PANTHER" id="PTHR43711:SF1">
    <property type="entry name" value="HISTIDINE KINASE 1"/>
    <property type="match status" value="1"/>
</dbReference>
<evidence type="ECO:0000256" key="7">
    <source>
        <dbReference type="ARBA" id="ARBA00022777"/>
    </source>
</evidence>
<keyword evidence="9" id="KW-0902">Two-component regulatory system</keyword>
<evidence type="ECO:0000256" key="6">
    <source>
        <dbReference type="ARBA" id="ARBA00022692"/>
    </source>
</evidence>
<keyword evidence="4" id="KW-0597">Phosphoprotein</keyword>
<feature type="transmembrane region" description="Helical" evidence="10">
    <location>
        <begin position="319"/>
        <end position="339"/>
    </location>
</feature>
<keyword evidence="7 13" id="KW-0418">Kinase</keyword>
<dbReference type="Gene3D" id="1.10.287.130">
    <property type="match status" value="1"/>
</dbReference>
<dbReference type="EMBL" id="JN705801">
    <property type="protein sequence ID" value="AFH74284.1"/>
    <property type="molecule type" value="Genomic_DNA"/>
</dbReference>
<comment type="subcellular location">
    <subcellularLocation>
        <location evidence="2">Cell membrane</location>
    </subcellularLocation>
</comment>
<keyword evidence="5" id="KW-0808">Transferase</keyword>
<dbReference type="GO" id="GO:0000155">
    <property type="term" value="F:phosphorelay sensor kinase activity"/>
    <property type="evidence" value="ECO:0007669"/>
    <property type="project" value="InterPro"/>
</dbReference>
<reference evidence="13" key="1">
    <citation type="submission" date="2011-09" db="EMBL/GenBank/DDBJ databases">
        <authorList>
            <person name="Nobary S.G."/>
            <person name="Jensen S.E."/>
        </authorList>
    </citation>
    <scope>NUCLEOTIDE SEQUENCE</scope>
    <source>
        <strain evidence="13">Tu 1718</strain>
    </source>
</reference>
<name>I0CBX1_STRAT</name>
<dbReference type="InterPro" id="IPR036097">
    <property type="entry name" value="HisK_dim/P_sf"/>
</dbReference>
<dbReference type="AlphaFoldDB" id="I0CBX1"/>
<feature type="transmembrane region" description="Helical" evidence="10">
    <location>
        <begin position="28"/>
        <end position="48"/>
    </location>
</feature>
<dbReference type="Pfam" id="PF00512">
    <property type="entry name" value="HisKA"/>
    <property type="match status" value="1"/>
</dbReference>
<dbReference type="SMART" id="SM00304">
    <property type="entry name" value="HAMP"/>
    <property type="match status" value="1"/>
</dbReference>
<dbReference type="InterPro" id="IPR003594">
    <property type="entry name" value="HATPase_dom"/>
</dbReference>
<keyword evidence="6 10" id="KW-0812">Transmembrane</keyword>
<accession>I0CBX1</accession>
<dbReference type="InterPro" id="IPR036890">
    <property type="entry name" value="HATPase_C_sf"/>
</dbReference>
<protein>
    <recommendedName>
        <fullName evidence="3">histidine kinase</fullName>
        <ecNumber evidence="3">2.7.13.3</ecNumber>
    </recommendedName>
</protein>
<evidence type="ECO:0000259" key="12">
    <source>
        <dbReference type="PROSITE" id="PS50885"/>
    </source>
</evidence>
<dbReference type="CDD" id="cd00082">
    <property type="entry name" value="HisKA"/>
    <property type="match status" value="1"/>
</dbReference>
<dbReference type="PANTHER" id="PTHR43711">
    <property type="entry name" value="TWO-COMPONENT HISTIDINE KINASE"/>
    <property type="match status" value="1"/>
</dbReference>
<dbReference type="PROSITE" id="PS50885">
    <property type="entry name" value="HAMP"/>
    <property type="match status" value="1"/>
</dbReference>
<dbReference type="PRINTS" id="PR00344">
    <property type="entry name" value="BCTRLSENSOR"/>
</dbReference>
<dbReference type="SUPFAM" id="SSF158472">
    <property type="entry name" value="HAMP domain-like"/>
    <property type="match status" value="1"/>
</dbReference>
<evidence type="ECO:0000256" key="4">
    <source>
        <dbReference type="ARBA" id="ARBA00022553"/>
    </source>
</evidence>
<dbReference type="SMART" id="SM00387">
    <property type="entry name" value="HATPase_c"/>
    <property type="match status" value="1"/>
</dbReference>
<dbReference type="CDD" id="cd00075">
    <property type="entry name" value="HATPase"/>
    <property type="match status" value="1"/>
</dbReference>
<evidence type="ECO:0000256" key="2">
    <source>
        <dbReference type="ARBA" id="ARBA00004236"/>
    </source>
</evidence>
<dbReference type="InterPro" id="IPR050736">
    <property type="entry name" value="Sensor_HK_Regulatory"/>
</dbReference>
<evidence type="ECO:0000313" key="13">
    <source>
        <dbReference type="EMBL" id="AFH74284.1"/>
    </source>
</evidence>
<evidence type="ECO:0000259" key="11">
    <source>
        <dbReference type="PROSITE" id="PS50109"/>
    </source>
</evidence>
<dbReference type="Pfam" id="PF00672">
    <property type="entry name" value="HAMP"/>
    <property type="match status" value="1"/>
</dbReference>
<organism evidence="13">
    <name type="scientific">Streptomyces antibioticus</name>
    <dbReference type="NCBI Taxonomy" id="1890"/>
    <lineage>
        <taxon>Bacteria</taxon>
        <taxon>Bacillati</taxon>
        <taxon>Actinomycetota</taxon>
        <taxon>Actinomycetes</taxon>
        <taxon>Kitasatosporales</taxon>
        <taxon>Streptomycetaceae</taxon>
        <taxon>Streptomyces</taxon>
    </lineage>
</organism>
<feature type="domain" description="Histidine kinase" evidence="11">
    <location>
        <begin position="399"/>
        <end position="621"/>
    </location>
</feature>
<dbReference type="Pfam" id="PF02518">
    <property type="entry name" value="HATPase_c"/>
    <property type="match status" value="1"/>
</dbReference>
<evidence type="ECO:0000256" key="10">
    <source>
        <dbReference type="SAM" id="Phobius"/>
    </source>
</evidence>